<dbReference type="InterPro" id="IPR003501">
    <property type="entry name" value="PTS_EIIB_2/3"/>
</dbReference>
<evidence type="ECO:0000256" key="8">
    <source>
        <dbReference type="ARBA" id="ARBA00022692"/>
    </source>
</evidence>
<protein>
    <recommendedName>
        <fullName evidence="13">Ascorbate-specific PTS system EIIC component</fullName>
    </recommendedName>
    <alternativeName>
        <fullName evidence="14">Ascorbate-specific permease IIC component UlaA</fullName>
    </alternativeName>
</protein>
<dbReference type="NCBIfam" id="NF009553">
    <property type="entry name" value="PRK12997.1-5"/>
    <property type="match status" value="1"/>
</dbReference>
<evidence type="ECO:0000256" key="12">
    <source>
        <dbReference type="ARBA" id="ARBA00038218"/>
    </source>
</evidence>
<feature type="transmembrane region" description="Helical" evidence="15">
    <location>
        <begin position="471"/>
        <end position="495"/>
    </location>
</feature>
<keyword evidence="3" id="KW-0813">Transport</keyword>
<feature type="transmembrane region" description="Helical" evidence="15">
    <location>
        <begin position="244"/>
        <end position="262"/>
    </location>
</feature>
<dbReference type="PANTHER" id="PTHR33843:SF4">
    <property type="entry name" value="ASCORBATE-SPECIFIC PTS SYSTEM EIIC COMPONENT"/>
    <property type="match status" value="1"/>
</dbReference>
<evidence type="ECO:0000256" key="5">
    <source>
        <dbReference type="ARBA" id="ARBA00022597"/>
    </source>
</evidence>
<dbReference type="PANTHER" id="PTHR33843">
    <property type="entry name" value="ASCORBATE-SPECIFIC PTS SYSTEM EIIC COMPONENT"/>
    <property type="match status" value="1"/>
</dbReference>
<feature type="transmembrane region" description="Helical" evidence="15">
    <location>
        <begin position="105"/>
        <end position="126"/>
    </location>
</feature>
<evidence type="ECO:0000256" key="6">
    <source>
        <dbReference type="ARBA" id="ARBA00022679"/>
    </source>
</evidence>
<proteinExistence type="inferred from homology"/>
<comment type="subunit">
    <text evidence="2">Homodimer.</text>
</comment>
<dbReference type="InterPro" id="IPR004703">
    <property type="entry name" value="PTS_sugar-sp_permease"/>
</dbReference>
<dbReference type="PROSITE" id="PS51099">
    <property type="entry name" value="PTS_EIIB_TYPE_2"/>
    <property type="match status" value="1"/>
</dbReference>
<dbReference type="InterPro" id="IPR051562">
    <property type="entry name" value="Ascorbate-PTS_EIIC"/>
</dbReference>
<evidence type="ECO:0000256" key="9">
    <source>
        <dbReference type="ARBA" id="ARBA00022989"/>
    </source>
</evidence>
<feature type="transmembrane region" description="Helical" evidence="15">
    <location>
        <begin position="138"/>
        <end position="157"/>
    </location>
</feature>
<sequence>MSIFLSLTTGDYVLNFFKEFIGTPAILIGLFALVGCLLQRKKFTETISATIKTTIGFLIIGGGAGILAGAVGKLGNAFNLLFGINGIIANNDVIPGLFLNSLPKIVLAGALIMICAMLLNIVLACITSYKYIYLTGHVLFYLSVMFASVLNLAGLNLAEDLPIIVITGALLVSLWMIISPALLNKYVIKITKSDTLAVGHTGSLSYLFSAWIGILITKISRKPLKSTEEIKFPKGLSFLRNNNIAIAITMFFLYLIIYFTAWGVNGYDALVNANILNTGQDVFVQGLLQSFTFAAGVEVLLIGVRMFIAEIVPSFKGISQKLVPNAKAALDCPTMFPYAQNAVLIGFIASFLGGIIGMAITIIIVHQIGWQDHSFIGWAIVIPSIVPHFFVGATAGVFGNAYGGIWGAIFGPFLNGILMTFIPFLFFGLKYMHTLTNTNGSLNGLTWGDSDFLLGLPIAGLGQLVGRKVSLWLLPVLAITLWLILPLLNLITFFAKKKHYQSKPLPIKTNLTLPSNQPITVPNLSLKTYDRKKLVAVCGQGLGSSLLIEMNIKKLVQELNLPHLEVSHTNVNAFDATDQQILAVICGTDLADSIPYQDKIMLDNLLDETELKEKLVRFLQEYE</sequence>
<keyword evidence="5" id="KW-0762">Sugar transport</keyword>
<comment type="similarity">
    <text evidence="12">Belongs to the UlaA family.</text>
</comment>
<dbReference type="InterPro" id="IPR013011">
    <property type="entry name" value="PTS_EIIB_2"/>
</dbReference>
<dbReference type="GO" id="GO:0009401">
    <property type="term" value="P:phosphoenolpyruvate-dependent sugar phosphotransferase system"/>
    <property type="evidence" value="ECO:0007669"/>
    <property type="project" value="UniProtKB-KW"/>
</dbReference>
<comment type="subcellular location">
    <subcellularLocation>
        <location evidence="1">Cell membrane</location>
        <topology evidence="1">Multi-pass membrane protein</topology>
    </subcellularLocation>
</comment>
<accession>A0AAI9T412</accession>
<dbReference type="AlphaFoldDB" id="A0AAI9T412"/>
<gene>
    <name evidence="17" type="ORF">SPM_003095</name>
</gene>
<feature type="transmembrane region" description="Helical" evidence="15">
    <location>
        <begin position="50"/>
        <end position="71"/>
    </location>
</feature>
<dbReference type="NCBIfam" id="NF006920">
    <property type="entry name" value="PRK09410.1-2"/>
    <property type="match status" value="1"/>
</dbReference>
<feature type="transmembrane region" description="Helical" evidence="15">
    <location>
        <begin position="375"/>
        <end position="398"/>
    </location>
</feature>
<comment type="caution">
    <text evidence="17">The sequence shown here is derived from an EMBL/GenBank/DDBJ whole genome shotgun (WGS) entry which is preliminary data.</text>
</comment>
<organism evidence="17 18">
    <name type="scientific">Spiroplasma melliferum KC3</name>
    <dbReference type="NCBI Taxonomy" id="570509"/>
    <lineage>
        <taxon>Bacteria</taxon>
        <taxon>Bacillati</taxon>
        <taxon>Mycoplasmatota</taxon>
        <taxon>Mollicutes</taxon>
        <taxon>Entomoplasmatales</taxon>
        <taxon>Spiroplasmataceae</taxon>
        <taxon>Spiroplasma</taxon>
    </lineage>
</organism>
<dbReference type="Gene3D" id="3.40.50.2300">
    <property type="match status" value="1"/>
</dbReference>
<comment type="function">
    <text evidence="11">The phosphoenolpyruvate-dependent sugar phosphotransferase system (sugar PTS), a major carbohydrate active transport system, catalyzes the phosphorylation of incoming sugar substrates concomitantly with their translocation across the cell membrane. The enzyme II UlaABC PTS system is involved in ascorbate transport.</text>
</comment>
<keyword evidence="8 15" id="KW-0812">Transmembrane</keyword>
<evidence type="ECO:0000256" key="11">
    <source>
        <dbReference type="ARBA" id="ARBA00037387"/>
    </source>
</evidence>
<dbReference type="Pfam" id="PF02302">
    <property type="entry name" value="PTS_IIB"/>
    <property type="match status" value="1"/>
</dbReference>
<evidence type="ECO:0000256" key="2">
    <source>
        <dbReference type="ARBA" id="ARBA00011738"/>
    </source>
</evidence>
<dbReference type="GO" id="GO:0008982">
    <property type="term" value="F:protein-N(PI)-phosphohistidine-sugar phosphotransferase activity"/>
    <property type="evidence" value="ECO:0007669"/>
    <property type="project" value="InterPro"/>
</dbReference>
<evidence type="ECO:0000256" key="10">
    <source>
        <dbReference type="ARBA" id="ARBA00023136"/>
    </source>
</evidence>
<keyword evidence="9 15" id="KW-1133">Transmembrane helix</keyword>
<dbReference type="InterPro" id="IPR036095">
    <property type="entry name" value="PTS_EIIB-like_sf"/>
</dbReference>
<feature type="transmembrane region" description="Helical" evidence="15">
    <location>
        <begin position="405"/>
        <end position="429"/>
    </location>
</feature>
<name>A0AAI9T412_SPIME</name>
<keyword evidence="10 15" id="KW-0472">Membrane</keyword>
<dbReference type="GO" id="GO:0005886">
    <property type="term" value="C:plasma membrane"/>
    <property type="evidence" value="ECO:0007669"/>
    <property type="project" value="UniProtKB-SubCell"/>
</dbReference>
<dbReference type="CDD" id="cd05563">
    <property type="entry name" value="PTS_IIB_ascorbate"/>
    <property type="match status" value="1"/>
</dbReference>
<dbReference type="EMBL" id="AGBZ02000001">
    <property type="protein sequence ID" value="KAI92974.1"/>
    <property type="molecule type" value="Genomic_DNA"/>
</dbReference>
<evidence type="ECO:0000313" key="18">
    <source>
        <dbReference type="Proteomes" id="UP000004057"/>
    </source>
</evidence>
<feature type="domain" description="PTS EIIB type-2" evidence="16">
    <location>
        <begin position="532"/>
        <end position="623"/>
    </location>
</feature>
<evidence type="ECO:0000256" key="1">
    <source>
        <dbReference type="ARBA" id="ARBA00004651"/>
    </source>
</evidence>
<evidence type="ECO:0000256" key="13">
    <source>
        <dbReference type="ARBA" id="ARBA00039702"/>
    </source>
</evidence>
<feature type="transmembrane region" description="Helical" evidence="15">
    <location>
        <begin position="343"/>
        <end position="369"/>
    </location>
</feature>
<evidence type="ECO:0000256" key="14">
    <source>
        <dbReference type="ARBA" id="ARBA00042859"/>
    </source>
</evidence>
<evidence type="ECO:0000256" key="4">
    <source>
        <dbReference type="ARBA" id="ARBA00022475"/>
    </source>
</evidence>
<keyword evidence="7" id="KW-0598">Phosphotransferase system</keyword>
<feature type="transmembrane region" description="Helical" evidence="15">
    <location>
        <begin position="163"/>
        <end position="183"/>
    </location>
</feature>
<feature type="transmembrane region" description="Helical" evidence="15">
    <location>
        <begin position="20"/>
        <end position="38"/>
    </location>
</feature>
<evidence type="ECO:0000256" key="7">
    <source>
        <dbReference type="ARBA" id="ARBA00022683"/>
    </source>
</evidence>
<dbReference type="RefSeq" id="WP_004028145.1">
    <property type="nucleotide sequence ID" value="NZ_AGBZ02000001.1"/>
</dbReference>
<evidence type="ECO:0000313" key="17">
    <source>
        <dbReference type="EMBL" id="KAI92974.1"/>
    </source>
</evidence>
<reference evidence="17 18" key="1">
    <citation type="journal article" date="2012" name="J. Proteome Res.">
        <title>Application of Spiroplasma melliferum proteogenomic profiling for the discovery of virulence factors and pathogenicity mechanisms in host-associated spiroplasmas.</title>
        <authorList>
            <person name="Alexeev D."/>
            <person name="Kostrjukova E."/>
            <person name="Aliper A."/>
            <person name="Popenko A."/>
            <person name="Bazaleev N."/>
            <person name="Tyakht A."/>
            <person name="Selezneva O."/>
            <person name="Akopian T."/>
            <person name="Prichodko E."/>
            <person name="Kondratov I."/>
            <person name="Chukin M."/>
            <person name="Demina I."/>
            <person name="Galyamina M."/>
            <person name="Kamashev D."/>
            <person name="Vanyushkina A."/>
            <person name="Ladygina V."/>
            <person name="Levitskii S."/>
            <person name="Lazarev V."/>
            <person name="Govorun V."/>
        </authorList>
    </citation>
    <scope>NUCLEOTIDE SEQUENCE [LARGE SCALE GENOMIC DNA]</scope>
    <source>
        <strain evidence="17 18">KC3</strain>
    </source>
</reference>
<dbReference type="Pfam" id="PF03611">
    <property type="entry name" value="EIIC-GAT"/>
    <property type="match status" value="1"/>
</dbReference>
<evidence type="ECO:0000256" key="15">
    <source>
        <dbReference type="SAM" id="Phobius"/>
    </source>
</evidence>
<keyword evidence="4" id="KW-1003">Cell membrane</keyword>
<dbReference type="Proteomes" id="UP000004057">
    <property type="component" value="Unassembled WGS sequence"/>
</dbReference>
<evidence type="ECO:0000259" key="16">
    <source>
        <dbReference type="PROSITE" id="PS51099"/>
    </source>
</evidence>
<keyword evidence="6" id="KW-0808">Transferase</keyword>
<dbReference type="SUPFAM" id="SSF52794">
    <property type="entry name" value="PTS system IIB component-like"/>
    <property type="match status" value="1"/>
</dbReference>
<evidence type="ECO:0000256" key="3">
    <source>
        <dbReference type="ARBA" id="ARBA00022448"/>
    </source>
</evidence>